<evidence type="ECO:0000313" key="3">
    <source>
        <dbReference type="EMBL" id="EME36694.1"/>
    </source>
</evidence>
<keyword evidence="2" id="KW-0472">Membrane</keyword>
<dbReference type="EMBL" id="ANHZ02000009">
    <property type="protein sequence ID" value="EME36694.1"/>
    <property type="molecule type" value="Genomic_DNA"/>
</dbReference>
<keyword evidence="2" id="KW-1133">Transmembrane helix</keyword>
<feature type="region of interest" description="Disordered" evidence="1">
    <location>
        <begin position="391"/>
        <end position="423"/>
    </location>
</feature>
<keyword evidence="4" id="KW-1185">Reference proteome</keyword>
<reference evidence="3 4" key="1">
    <citation type="journal article" date="2014" name="Genome Announc.">
        <title>Draft Genome Sequence of Kocuria palustris PEL.</title>
        <authorList>
            <person name="Sharma G."/>
            <person name="Khatri I."/>
            <person name="Subramanian S."/>
        </authorList>
    </citation>
    <scope>NUCLEOTIDE SEQUENCE [LARGE SCALE GENOMIC DNA]</scope>
    <source>
        <strain evidence="3 4">PEL</strain>
    </source>
</reference>
<feature type="transmembrane region" description="Helical" evidence="2">
    <location>
        <begin position="59"/>
        <end position="75"/>
    </location>
</feature>
<proteinExistence type="predicted"/>
<dbReference type="AlphaFoldDB" id="M2YDI9"/>
<organism evidence="3 4">
    <name type="scientific">Kocuria palustris PEL</name>
    <dbReference type="NCBI Taxonomy" id="1236550"/>
    <lineage>
        <taxon>Bacteria</taxon>
        <taxon>Bacillati</taxon>
        <taxon>Actinomycetota</taxon>
        <taxon>Actinomycetes</taxon>
        <taxon>Micrococcales</taxon>
        <taxon>Micrococcaceae</taxon>
        <taxon>Kocuria</taxon>
    </lineage>
</organism>
<comment type="caution">
    <text evidence="3">The sequence shown here is derived from an EMBL/GenBank/DDBJ whole genome shotgun (WGS) entry which is preliminary data.</text>
</comment>
<evidence type="ECO:0000313" key="4">
    <source>
        <dbReference type="Proteomes" id="UP000009877"/>
    </source>
</evidence>
<feature type="compositionally biased region" description="Basic residues" evidence="1">
    <location>
        <begin position="400"/>
        <end position="409"/>
    </location>
</feature>
<accession>M2YDI9</accession>
<dbReference type="RefSeq" id="WP_006214564.1">
    <property type="nucleotide sequence ID" value="NZ_ANHZ02000009.1"/>
</dbReference>
<protein>
    <submittedName>
        <fullName evidence="3">Membrane protein-like protein</fullName>
    </submittedName>
</protein>
<dbReference type="Proteomes" id="UP000009877">
    <property type="component" value="Unassembled WGS sequence"/>
</dbReference>
<feature type="transmembrane region" description="Helical" evidence="2">
    <location>
        <begin position="32"/>
        <end position="53"/>
    </location>
</feature>
<feature type="transmembrane region" description="Helical" evidence="2">
    <location>
        <begin position="130"/>
        <end position="147"/>
    </location>
</feature>
<gene>
    <name evidence="3" type="ORF">C884_02504</name>
</gene>
<keyword evidence="2" id="KW-0812">Transmembrane</keyword>
<feature type="transmembrane region" description="Helical" evidence="2">
    <location>
        <begin position="82"/>
        <end position="99"/>
    </location>
</feature>
<evidence type="ECO:0000256" key="1">
    <source>
        <dbReference type="SAM" id="MobiDB-lite"/>
    </source>
</evidence>
<sequence length="423" mass="46489">MRLSSQPSSASRDDDDSLLRPWHNSTINSSRLLLALKAALACMLAYMVAPFMPGVVAQYPYYAPLGALVAMYPSLTGSLRTAGQTLLGLGVGMLLALTVQLTPWPVVITLFPAIALGVILAGVRRFGAGADYIPITALFVLVVGGPNADNYSLGYIVQMATGATIGLIVNYVVAQPVDFRSASLELGRIERLMVFYLRDVAMEVRTPGSTSRTDWVEVNYQLASVAAEVRGVVEATASTAKGNPRMMLPNKKGQDPGLARLIRVEHVSFYMRDLTDALRRLFAEDGSHMVVPADVSRELERTLRAVAEVMRVAWKVDTESFSTMTTSLSIVPLNLDDEEKDEVQILAARARARVSDLSNVLENLEMRNTWDHWWLVTVGTDLERVLQVVTTHGASNPPPKPRRSFRPRRTAQGSGTQHERRLR</sequence>
<evidence type="ECO:0000256" key="2">
    <source>
        <dbReference type="SAM" id="Phobius"/>
    </source>
</evidence>
<feature type="transmembrane region" description="Helical" evidence="2">
    <location>
        <begin position="153"/>
        <end position="173"/>
    </location>
</feature>
<name>M2YDI9_9MICC</name>